<proteinExistence type="predicted"/>
<feature type="region of interest" description="Disordered" evidence="1">
    <location>
        <begin position="489"/>
        <end position="563"/>
    </location>
</feature>
<feature type="compositionally biased region" description="Basic and acidic residues" evidence="1">
    <location>
        <begin position="276"/>
        <end position="302"/>
    </location>
</feature>
<dbReference type="OrthoDB" id="5332316at2759"/>
<evidence type="ECO:0000313" key="2">
    <source>
        <dbReference type="EMBL" id="OMP81798.1"/>
    </source>
</evidence>
<feature type="compositionally biased region" description="Polar residues" evidence="1">
    <location>
        <begin position="547"/>
        <end position="563"/>
    </location>
</feature>
<feature type="region of interest" description="Disordered" evidence="1">
    <location>
        <begin position="276"/>
        <end position="376"/>
    </location>
</feature>
<feature type="compositionally biased region" description="Basic residues" evidence="1">
    <location>
        <begin position="134"/>
        <end position="158"/>
    </location>
</feature>
<feature type="region of interest" description="Disordered" evidence="1">
    <location>
        <begin position="792"/>
        <end position="817"/>
    </location>
</feature>
<accession>A0A1S8B351</accession>
<organism evidence="2 3">
    <name type="scientific">Diplodia seriata</name>
    <dbReference type="NCBI Taxonomy" id="420778"/>
    <lineage>
        <taxon>Eukaryota</taxon>
        <taxon>Fungi</taxon>
        <taxon>Dikarya</taxon>
        <taxon>Ascomycota</taxon>
        <taxon>Pezizomycotina</taxon>
        <taxon>Dothideomycetes</taxon>
        <taxon>Dothideomycetes incertae sedis</taxon>
        <taxon>Botryosphaeriales</taxon>
        <taxon>Botryosphaeriaceae</taxon>
        <taxon>Diplodia</taxon>
    </lineage>
</organism>
<feature type="compositionally biased region" description="Basic and acidic residues" evidence="1">
    <location>
        <begin position="518"/>
        <end position="527"/>
    </location>
</feature>
<feature type="compositionally biased region" description="Basic and acidic residues" evidence="1">
    <location>
        <begin position="333"/>
        <end position="348"/>
    </location>
</feature>
<dbReference type="AlphaFoldDB" id="A0A1S8B351"/>
<gene>
    <name evidence="2" type="ORF">BK809_0006106</name>
</gene>
<feature type="compositionally biased region" description="Polar residues" evidence="1">
    <location>
        <begin position="58"/>
        <end position="68"/>
    </location>
</feature>
<feature type="compositionally biased region" description="Basic and acidic residues" evidence="1">
    <location>
        <begin position="173"/>
        <end position="189"/>
    </location>
</feature>
<feature type="region of interest" description="Disordered" evidence="1">
    <location>
        <begin position="27"/>
        <end position="202"/>
    </location>
</feature>
<protein>
    <submittedName>
        <fullName evidence="2">Uncharacterized protein</fullName>
    </submittedName>
</protein>
<dbReference type="EMBL" id="MSZU01000114">
    <property type="protein sequence ID" value="OMP81798.1"/>
    <property type="molecule type" value="Genomic_DNA"/>
</dbReference>
<reference evidence="2 3" key="1">
    <citation type="submission" date="2017-01" db="EMBL/GenBank/DDBJ databases">
        <title>Draft genome sequence of Diplodia seriata F98.1, a fungal species involved in grapevine trunk diseases.</title>
        <authorList>
            <person name="Robert-Siegwald G."/>
            <person name="Vallet J."/>
            <person name="Abou-Mansour E."/>
            <person name="Xu J."/>
            <person name="Rey P."/>
            <person name="Bertsch C."/>
            <person name="Rego C."/>
            <person name="Larignon P."/>
            <person name="Fontaine F."/>
            <person name="Lebrun M.-H."/>
        </authorList>
    </citation>
    <scope>NUCLEOTIDE SEQUENCE [LARGE SCALE GENOMIC DNA]</scope>
    <source>
        <strain evidence="2 3">F98.1</strain>
    </source>
</reference>
<name>A0A1S8B351_9PEZI</name>
<evidence type="ECO:0000256" key="1">
    <source>
        <dbReference type="SAM" id="MobiDB-lite"/>
    </source>
</evidence>
<comment type="caution">
    <text evidence="2">The sequence shown here is derived from an EMBL/GenBank/DDBJ whole genome shotgun (WGS) entry which is preliminary data.</text>
</comment>
<evidence type="ECO:0000313" key="3">
    <source>
        <dbReference type="Proteomes" id="UP000190776"/>
    </source>
</evidence>
<sequence>MPPLPPLRPLPPQSSLLRPAWSVAAGQLPNRRRRGGPAAAAVARRWHSDSPAPGESPSPATGSNGSTDRPQRAAAVARFRTAKHLFRKDVNSQGDPSGPEGSDAGAIAGFVGENGVKPLKGVARRKPGGGPKGKTPKGKTPKGKTPKGKTPKGKKAKEKARPAQKQQEGGQLDNDKAMTRKEKERNYRREKQKARRAKKKLEESGVVLESIAKRLSRLQRLAQMTSPVPDAAERVGGPRIGAITRDTIMDDETWQRLKQDVSQIGREKTDVVEEVKVEADQHVGDGKLDEGTEPLEKKDRRVSYRPLDPRGLPKPAEEDRRVSYRPLARWKKEKPDPTSVRERLRDAIGRVQSTISAELEDRSQPSRYRRNVQPVTKSLHEQRLDELEALLVEASRRLTELKGYKPSDVDTSPTLGLSSNVPSEPTGKTSPGQDQTRKENLQEEATAETGKHTGDVAQPRRYLSRDPSRPLPHMTEQAIPSELYGLRESVSSGQPYPRVESKQKGRLSSLTEDILGDGPKEHPEQKGRLSSLTEDILGNGPKEHPPESSTGNAEESAEPSGNQTESLIDEVLTPTMTAHQKQQAPLYIELFPELAQGSPKAQPTPYQERPVPKLSLDLQTQNSERRSRLVGRKEWTTKRMQELYVKDIVVVQLSGLSRHLSETDIRRLVPQSSKYIEGWSDPDFIKVIPVRDEETLERLDQYYVLFRNARGARDFQEHVRKLHVTTKRHSTSSLLSALPPPPGFRDDHGVDVHAAMQSYTIGPPASDKIYCNIVPYPYTRELQQLLARGGYDPIVRQPSSSAGDASPPRSPQQHADAIAAMSDSSPITKVLLSFDNGPQPSIGELSRTIARDGKERGLPWAVVGGKPNSPDAVVRLNANHAKPDNSGVRKVAPRYIVTLETKAEAQRFVGRWHCSPFRFSVEGVYEDNEGPPRARAEVLW</sequence>
<feature type="region of interest" description="Disordered" evidence="1">
    <location>
        <begin position="403"/>
        <end position="474"/>
    </location>
</feature>
<feature type="compositionally biased region" description="Basic residues" evidence="1">
    <location>
        <begin position="190"/>
        <end position="199"/>
    </location>
</feature>
<dbReference type="Proteomes" id="UP000190776">
    <property type="component" value="Unassembled WGS sequence"/>
</dbReference>
<feature type="compositionally biased region" description="Polar residues" evidence="1">
    <location>
        <begin position="409"/>
        <end position="434"/>
    </location>
</feature>